<sequence length="415" mass="47425">MPKLIFKPEHRQPMNYLLEKVSKSDAEARISFIINDETCKIINGSGDDIQIISLYLEKSWRLKKGEWSLSASSFKQCWCHQHEYTSQKEDFEIVIEYDSKKTFPYVDTLINGESRIYIYAQEPVTEHLDFLLLSEQAKQHIVSTTSIKSIIKAAETHTPFDAFEINKAQSKIRIERDNEIIPYALPQALIPEFDLLLNKESVENLSRLCDSTRSDTLSIYTDDERAIFSDGNRVVSSSLLSLRDYAHKKETSYTVEQKLVINTYTLKDEIESYRNMAIVKKANEALLYIDNTNVMLAGLTKETGGNRFLSADHISETQPAVYRINLSALAKVKVKDVTTAYQIKVQLLLGQDGKRKLGFYNDKDSTHPYESVYDIELAPEKMAEVLEAKKALESKMKKNRGGPEQQGDMLGFDDI</sequence>
<dbReference type="AlphaFoldDB" id="A0A6G9QKI6"/>
<dbReference type="KEGG" id="saes:HBH39_11815"/>
<accession>A0A6G9QKI6</accession>
<feature type="region of interest" description="Disordered" evidence="1">
    <location>
        <begin position="394"/>
        <end position="415"/>
    </location>
</feature>
<gene>
    <name evidence="2" type="ORF">HBH39_11815</name>
</gene>
<dbReference type="EMBL" id="CP050313">
    <property type="protein sequence ID" value="QIR15084.1"/>
    <property type="molecule type" value="Genomic_DNA"/>
</dbReference>
<proteinExistence type="predicted"/>
<organism evidence="2 3">
    <name type="scientific">Shewanella aestuarii</name>
    <dbReference type="NCBI Taxonomy" id="1028752"/>
    <lineage>
        <taxon>Bacteria</taxon>
        <taxon>Pseudomonadati</taxon>
        <taxon>Pseudomonadota</taxon>
        <taxon>Gammaproteobacteria</taxon>
        <taxon>Alteromonadales</taxon>
        <taxon>Shewanellaceae</taxon>
        <taxon>Shewanella</taxon>
    </lineage>
</organism>
<keyword evidence="3" id="KW-1185">Reference proteome</keyword>
<protein>
    <recommendedName>
        <fullName evidence="4">DNA polymerase III subunit beta</fullName>
    </recommendedName>
</protein>
<name>A0A6G9QKI6_9GAMM</name>
<dbReference type="RefSeq" id="WP_167678502.1">
    <property type="nucleotide sequence ID" value="NZ_CP050313.1"/>
</dbReference>
<evidence type="ECO:0000313" key="2">
    <source>
        <dbReference type="EMBL" id="QIR15084.1"/>
    </source>
</evidence>
<reference evidence="2 3" key="1">
    <citation type="submission" date="2020-03" db="EMBL/GenBank/DDBJ databases">
        <title>Complete genome sequence of Shewanella sp.</title>
        <authorList>
            <person name="Kim Y.-S."/>
            <person name="Kim S.-J."/>
            <person name="Jung H.-K."/>
            <person name="Kim K.-H."/>
        </authorList>
    </citation>
    <scope>NUCLEOTIDE SEQUENCE [LARGE SCALE GENOMIC DNA]</scope>
    <source>
        <strain evidence="2 3">PN3F2</strain>
    </source>
</reference>
<evidence type="ECO:0000313" key="3">
    <source>
        <dbReference type="Proteomes" id="UP000502608"/>
    </source>
</evidence>
<dbReference type="Proteomes" id="UP000502608">
    <property type="component" value="Chromosome"/>
</dbReference>
<evidence type="ECO:0000256" key="1">
    <source>
        <dbReference type="SAM" id="MobiDB-lite"/>
    </source>
</evidence>
<evidence type="ECO:0008006" key="4">
    <source>
        <dbReference type="Google" id="ProtNLM"/>
    </source>
</evidence>